<organism evidence="7 8">
    <name type="scientific">Paranoxybacillus vitaminiphilus</name>
    <dbReference type="NCBI Taxonomy" id="581036"/>
    <lineage>
        <taxon>Bacteria</taxon>
        <taxon>Bacillati</taxon>
        <taxon>Bacillota</taxon>
        <taxon>Bacilli</taxon>
        <taxon>Bacillales</taxon>
        <taxon>Anoxybacillaceae</taxon>
        <taxon>Paranoxybacillus</taxon>
    </lineage>
</organism>
<dbReference type="InterPro" id="IPR050492">
    <property type="entry name" value="Bact_metal-bind_prot9"/>
</dbReference>
<dbReference type="GO" id="GO:0046872">
    <property type="term" value="F:metal ion binding"/>
    <property type="evidence" value="ECO:0007669"/>
    <property type="project" value="UniProtKB-KW"/>
</dbReference>
<evidence type="ECO:0000256" key="3">
    <source>
        <dbReference type="ARBA" id="ARBA00022723"/>
    </source>
</evidence>
<dbReference type="Proteomes" id="UP000248555">
    <property type="component" value="Unassembled WGS sequence"/>
</dbReference>
<dbReference type="AlphaFoldDB" id="A0A327Y673"/>
<dbReference type="InterPro" id="IPR006128">
    <property type="entry name" value="Lipoprotein_PsaA-like"/>
</dbReference>
<name>A0A327Y673_9BACL</name>
<dbReference type="RefSeq" id="WP_111646159.1">
    <property type="nucleotide sequence ID" value="NZ_QLMH01000017.1"/>
</dbReference>
<accession>A0A327Y673</accession>
<dbReference type="EMBL" id="QLMH01000017">
    <property type="protein sequence ID" value="RAK16590.1"/>
    <property type="molecule type" value="Genomic_DNA"/>
</dbReference>
<dbReference type="Gene3D" id="3.40.50.1980">
    <property type="entry name" value="Nitrogenase molybdenum iron protein domain"/>
    <property type="match status" value="2"/>
</dbReference>
<keyword evidence="8" id="KW-1185">Reference proteome</keyword>
<dbReference type="GO" id="GO:0030313">
    <property type="term" value="C:cell envelope"/>
    <property type="evidence" value="ECO:0007669"/>
    <property type="project" value="UniProtKB-SubCell"/>
</dbReference>
<comment type="caution">
    <text evidence="7">The sequence shown here is derived from an EMBL/GenBank/DDBJ whole genome shotgun (WGS) entry which is preliminary data.</text>
</comment>
<keyword evidence="2 5" id="KW-0813">Transport</keyword>
<sequence>MFKKWLLMITSIVLFSVVGAGCASSDETEKQEGKIVVTTTIGQIADIVKNVGGEHVEVTALMGPGVDPHLYQASQGDIQKLSKADMIFYNGLHLEGKMGEIFEKMAKNKPTIAVAEVIPKDKLIKSQSGTNAYDPHVWFDIDLWSYAVKEVRDELSKFDPKHQQDYKKNADEYLKSLQDVKTYAQQQIVQIPEQSRVLITAHDAFGYFGRAYGIEVKGLQGLSTDSEYGLKDVQSLVETIVSRNIKAVFIESSISEKSIKAVVEGAKKRNHKVTIGGQLFSDAMGEEGTEEGTYIGMYKHNIDTIVSALK</sequence>
<evidence type="ECO:0000256" key="2">
    <source>
        <dbReference type="ARBA" id="ARBA00022448"/>
    </source>
</evidence>
<keyword evidence="3" id="KW-0479">Metal-binding</keyword>
<evidence type="ECO:0000256" key="1">
    <source>
        <dbReference type="ARBA" id="ARBA00004196"/>
    </source>
</evidence>
<evidence type="ECO:0000256" key="6">
    <source>
        <dbReference type="SAM" id="SignalP"/>
    </source>
</evidence>
<dbReference type="SUPFAM" id="SSF53807">
    <property type="entry name" value="Helical backbone' metal receptor"/>
    <property type="match status" value="1"/>
</dbReference>
<dbReference type="GO" id="GO:0030001">
    <property type="term" value="P:metal ion transport"/>
    <property type="evidence" value="ECO:0007669"/>
    <property type="project" value="InterPro"/>
</dbReference>
<protein>
    <submittedName>
        <fullName evidence="7">Manganese/zinc/iron transport system substrate-binding protein</fullName>
    </submittedName>
</protein>
<dbReference type="InterPro" id="IPR006127">
    <property type="entry name" value="ZnuA-like"/>
</dbReference>
<dbReference type="Pfam" id="PF01297">
    <property type="entry name" value="ZnuA"/>
    <property type="match status" value="1"/>
</dbReference>
<feature type="signal peptide" evidence="6">
    <location>
        <begin position="1"/>
        <end position="20"/>
    </location>
</feature>
<reference evidence="7 8" key="1">
    <citation type="submission" date="2018-06" db="EMBL/GenBank/DDBJ databases">
        <title>Genomic Encyclopedia of Type Strains, Phase III (KMG-III): the genomes of soil and plant-associated and newly described type strains.</title>
        <authorList>
            <person name="Whitman W."/>
        </authorList>
    </citation>
    <scope>NUCLEOTIDE SEQUENCE [LARGE SCALE GENOMIC DNA]</scope>
    <source>
        <strain evidence="7 8">CGMCC 1.8979</strain>
    </source>
</reference>
<dbReference type="PANTHER" id="PTHR42953:SF1">
    <property type="entry name" value="METAL-BINDING PROTEIN HI_0362-RELATED"/>
    <property type="match status" value="1"/>
</dbReference>
<keyword evidence="4 6" id="KW-0732">Signal</keyword>
<feature type="chain" id="PRO_5039531062" evidence="6">
    <location>
        <begin position="21"/>
        <end position="310"/>
    </location>
</feature>
<evidence type="ECO:0000313" key="7">
    <source>
        <dbReference type="EMBL" id="RAK16590.1"/>
    </source>
</evidence>
<dbReference type="OrthoDB" id="9793396at2"/>
<evidence type="ECO:0000313" key="8">
    <source>
        <dbReference type="Proteomes" id="UP000248555"/>
    </source>
</evidence>
<evidence type="ECO:0000256" key="5">
    <source>
        <dbReference type="RuleBase" id="RU003512"/>
    </source>
</evidence>
<comment type="similarity">
    <text evidence="5">Belongs to the bacterial solute-binding protein 9 family.</text>
</comment>
<evidence type="ECO:0000256" key="4">
    <source>
        <dbReference type="ARBA" id="ARBA00022729"/>
    </source>
</evidence>
<gene>
    <name evidence="7" type="ORF">B0I26_1174</name>
</gene>
<dbReference type="PRINTS" id="PR00690">
    <property type="entry name" value="ADHESNFAMILY"/>
</dbReference>
<dbReference type="PANTHER" id="PTHR42953">
    <property type="entry name" value="HIGH-AFFINITY ZINC UPTAKE SYSTEM PROTEIN ZNUA-RELATED"/>
    <property type="match status" value="1"/>
</dbReference>
<dbReference type="CDD" id="cd01016">
    <property type="entry name" value="TroA"/>
    <property type="match status" value="1"/>
</dbReference>
<dbReference type="InterPro" id="IPR006129">
    <property type="entry name" value="AdhesinB"/>
</dbReference>
<comment type="subcellular location">
    <subcellularLocation>
        <location evidence="1">Cell envelope</location>
    </subcellularLocation>
</comment>
<dbReference type="PROSITE" id="PS51257">
    <property type="entry name" value="PROKAR_LIPOPROTEIN"/>
    <property type="match status" value="1"/>
</dbReference>
<proteinExistence type="inferred from homology"/>
<dbReference type="GO" id="GO:0007155">
    <property type="term" value="P:cell adhesion"/>
    <property type="evidence" value="ECO:0007669"/>
    <property type="project" value="InterPro"/>
</dbReference>
<dbReference type="PRINTS" id="PR00691">
    <property type="entry name" value="ADHESINB"/>
</dbReference>